<accession>A0AAV4WBW6</accession>
<proteinExistence type="predicted"/>
<evidence type="ECO:0000313" key="2">
    <source>
        <dbReference type="Proteomes" id="UP001054945"/>
    </source>
</evidence>
<evidence type="ECO:0000313" key="1">
    <source>
        <dbReference type="EMBL" id="GIY79723.1"/>
    </source>
</evidence>
<dbReference type="EMBL" id="BPLR01015924">
    <property type="protein sequence ID" value="GIY79723.1"/>
    <property type="molecule type" value="Genomic_DNA"/>
</dbReference>
<evidence type="ECO:0008006" key="3">
    <source>
        <dbReference type="Google" id="ProtNLM"/>
    </source>
</evidence>
<name>A0AAV4WBW6_CAEEX</name>
<dbReference type="Proteomes" id="UP001054945">
    <property type="component" value="Unassembled WGS sequence"/>
</dbReference>
<comment type="caution">
    <text evidence="1">The sequence shown here is derived from an EMBL/GenBank/DDBJ whole genome shotgun (WGS) entry which is preliminary data.</text>
</comment>
<dbReference type="AlphaFoldDB" id="A0AAV4WBW6"/>
<organism evidence="1 2">
    <name type="scientific">Caerostris extrusa</name>
    <name type="common">Bark spider</name>
    <name type="synonym">Caerostris bankana</name>
    <dbReference type="NCBI Taxonomy" id="172846"/>
    <lineage>
        <taxon>Eukaryota</taxon>
        <taxon>Metazoa</taxon>
        <taxon>Ecdysozoa</taxon>
        <taxon>Arthropoda</taxon>
        <taxon>Chelicerata</taxon>
        <taxon>Arachnida</taxon>
        <taxon>Araneae</taxon>
        <taxon>Araneomorphae</taxon>
        <taxon>Entelegynae</taxon>
        <taxon>Araneoidea</taxon>
        <taxon>Araneidae</taxon>
        <taxon>Caerostris</taxon>
    </lineage>
</organism>
<gene>
    <name evidence="1" type="ORF">CEXT_653181</name>
</gene>
<sequence length="111" mass="12263">MRECISAAALIRGALIRLRSPADARPSNYRLETTTPISGRTLPFSNATVNKNGTKKRTVVQGETTDVFSARKTLLPNVRRKSFGRWSLLICSCVRSGEHVAISLRLAEFVC</sequence>
<keyword evidence="2" id="KW-1185">Reference proteome</keyword>
<reference evidence="1 2" key="1">
    <citation type="submission" date="2021-06" db="EMBL/GenBank/DDBJ databases">
        <title>Caerostris extrusa draft genome.</title>
        <authorList>
            <person name="Kono N."/>
            <person name="Arakawa K."/>
        </authorList>
    </citation>
    <scope>NUCLEOTIDE SEQUENCE [LARGE SCALE GENOMIC DNA]</scope>
</reference>
<protein>
    <recommendedName>
        <fullName evidence="3">Secreted protein</fullName>
    </recommendedName>
</protein>